<comment type="caution">
    <text evidence="6">The sequence shown here is derived from an EMBL/GenBank/DDBJ whole genome shotgun (WGS) entry which is preliminary data.</text>
</comment>
<organism evidence="6 7">
    <name type="scientific">Segatella buccae</name>
    <dbReference type="NCBI Taxonomy" id="28126"/>
    <lineage>
        <taxon>Bacteria</taxon>
        <taxon>Pseudomonadati</taxon>
        <taxon>Bacteroidota</taxon>
        <taxon>Bacteroidia</taxon>
        <taxon>Bacteroidales</taxon>
        <taxon>Prevotellaceae</taxon>
        <taxon>Segatella</taxon>
    </lineage>
</organism>
<dbReference type="AlphaFoldDB" id="A0AAQ1UGQ7"/>
<evidence type="ECO:0000313" key="6">
    <source>
        <dbReference type="EMBL" id="SUB79172.1"/>
    </source>
</evidence>
<name>A0AAQ1UGQ7_9BACT</name>
<dbReference type="PANTHER" id="PTHR21343">
    <property type="entry name" value="DETHIOBIOTIN SYNTHETASE"/>
    <property type="match status" value="1"/>
</dbReference>
<evidence type="ECO:0000256" key="3">
    <source>
        <dbReference type="ARBA" id="ARBA00022962"/>
    </source>
</evidence>
<feature type="domain" description="CobQ/CobB/MinD/ParA nucleotide binding" evidence="5">
    <location>
        <begin position="1"/>
        <end position="227"/>
    </location>
</feature>
<dbReference type="Gene3D" id="3.40.50.300">
    <property type="entry name" value="P-loop containing nucleotide triphosphate hydrolases"/>
    <property type="match status" value="1"/>
</dbReference>
<reference evidence="6 7" key="1">
    <citation type="submission" date="2018-06" db="EMBL/GenBank/DDBJ databases">
        <authorList>
            <consortium name="Pathogen Informatics"/>
            <person name="Doyle S."/>
        </authorList>
    </citation>
    <scope>NUCLEOTIDE SEQUENCE [LARGE SCALE GENOMIC DNA]</scope>
    <source>
        <strain evidence="6 7">NCTC13063</strain>
    </source>
</reference>
<dbReference type="InterPro" id="IPR004459">
    <property type="entry name" value="CobQ_synth"/>
</dbReference>
<gene>
    <name evidence="4 6" type="primary">cobQ</name>
    <name evidence="6" type="ORF">NCTC13063_00429</name>
</gene>
<comment type="function">
    <text evidence="4">Catalyzes amidations at positions B, D, E, and G on adenosylcobyrinic A,C-diamide. NH(2) groups are provided by glutamine, and one molecule of ATP is hydrogenolyzed for each amidation.</text>
</comment>
<dbReference type="SUPFAM" id="SSF52540">
    <property type="entry name" value="P-loop containing nucleoside triphosphate hydrolases"/>
    <property type="match status" value="1"/>
</dbReference>
<evidence type="ECO:0000313" key="7">
    <source>
        <dbReference type="Proteomes" id="UP000255283"/>
    </source>
</evidence>
<dbReference type="NCBIfam" id="NF001989">
    <property type="entry name" value="PRK00784.1"/>
    <property type="match status" value="1"/>
</dbReference>
<dbReference type="PANTHER" id="PTHR21343:SF1">
    <property type="entry name" value="COBYRIC ACID SYNTHASE"/>
    <property type="match status" value="1"/>
</dbReference>
<dbReference type="HAMAP" id="MF_00028">
    <property type="entry name" value="CobQ"/>
    <property type="match status" value="1"/>
</dbReference>
<dbReference type="Pfam" id="PF01656">
    <property type="entry name" value="CbiA"/>
    <property type="match status" value="1"/>
</dbReference>
<dbReference type="GO" id="GO:0003824">
    <property type="term" value="F:catalytic activity"/>
    <property type="evidence" value="ECO:0007669"/>
    <property type="project" value="InterPro"/>
</dbReference>
<dbReference type="Proteomes" id="UP000255283">
    <property type="component" value="Unassembled WGS sequence"/>
</dbReference>
<dbReference type="InterPro" id="IPR027417">
    <property type="entry name" value="P-loop_NTPase"/>
</dbReference>
<proteinExistence type="inferred from homology"/>
<evidence type="ECO:0000256" key="4">
    <source>
        <dbReference type="HAMAP-Rule" id="MF_00028"/>
    </source>
</evidence>
<evidence type="ECO:0000259" key="5">
    <source>
        <dbReference type="Pfam" id="PF01656"/>
    </source>
</evidence>
<keyword evidence="2 4" id="KW-0169">Cobalamin biosynthesis</keyword>
<dbReference type="EMBL" id="UGTJ01000001">
    <property type="protein sequence ID" value="SUB79172.1"/>
    <property type="molecule type" value="Genomic_DNA"/>
</dbReference>
<dbReference type="GO" id="GO:0015420">
    <property type="term" value="F:ABC-type vitamin B12 transporter activity"/>
    <property type="evidence" value="ECO:0007669"/>
    <property type="project" value="UniProtKB-UniRule"/>
</dbReference>
<keyword evidence="3 4" id="KW-0315">Glutamine amidotransferase</keyword>
<comment type="pathway">
    <text evidence="1 4">Cofactor biosynthesis; adenosylcobalamin biosynthesis.</text>
</comment>
<protein>
    <recommendedName>
        <fullName evidence="4">Cobyric acid synthase</fullName>
    </recommendedName>
</protein>
<comment type="similarity">
    <text evidence="4">Belongs to the CobB/CobQ family. CobQ subfamily.</text>
</comment>
<dbReference type="InterPro" id="IPR002586">
    <property type="entry name" value="CobQ/CobB/MinD/ParA_Nub-bd_dom"/>
</dbReference>
<sequence>MFCGTGSDVGKSTLATAVCRILRQDGLHPAPFKAQNMAPYYRLTEDGKQVARAQAVQAEAAGISPTTDMNPLLLIPQGDHTSEVILNGTSLGCKTAMQLYREDDRSILRQQIFAAFDRLKDIYDPIIMEGAGSVSELNLQRQDLVNMPMAAYADAAVILVADIDRGGVFASCYGSIKLQTPENQKRIKGIIINKFRGDGRLFEDGKRMLEELCGVPVLGVIPYYHHIVIEEEDTLRGNTPDNELLENASFRERQYDLLADHVRKYLDIEALKVLMKNKEDM</sequence>
<dbReference type="GO" id="GO:0009236">
    <property type="term" value="P:cobalamin biosynthetic process"/>
    <property type="evidence" value="ECO:0007669"/>
    <property type="project" value="UniProtKB-UniRule"/>
</dbReference>
<comment type="caution">
    <text evidence="4">Lacks conserved residue(s) required for the propagation of feature annotation.</text>
</comment>
<evidence type="ECO:0000256" key="2">
    <source>
        <dbReference type="ARBA" id="ARBA00022573"/>
    </source>
</evidence>
<accession>A0AAQ1UGQ7</accession>
<evidence type="ECO:0000256" key="1">
    <source>
        <dbReference type="ARBA" id="ARBA00004953"/>
    </source>
</evidence>